<evidence type="ECO:0000256" key="3">
    <source>
        <dbReference type="ARBA" id="ARBA00022538"/>
    </source>
</evidence>
<dbReference type="RefSeq" id="WP_377381226.1">
    <property type="nucleotide sequence ID" value="NZ_JBHSSW010000066.1"/>
</dbReference>
<dbReference type="Pfam" id="PF00520">
    <property type="entry name" value="Ion_trans"/>
    <property type="match status" value="1"/>
</dbReference>
<feature type="transmembrane region" description="Helical" evidence="12">
    <location>
        <begin position="51"/>
        <end position="73"/>
    </location>
</feature>
<dbReference type="Gene3D" id="1.20.120.350">
    <property type="entry name" value="Voltage-gated potassium channels. Chain C"/>
    <property type="match status" value="1"/>
</dbReference>
<keyword evidence="6" id="KW-0851">Voltage-gated channel</keyword>
<evidence type="ECO:0000259" key="13">
    <source>
        <dbReference type="Pfam" id="PF00520"/>
    </source>
</evidence>
<dbReference type="PRINTS" id="PR00169">
    <property type="entry name" value="KCHANNEL"/>
</dbReference>
<dbReference type="InterPro" id="IPR028325">
    <property type="entry name" value="VG_K_chnl"/>
</dbReference>
<name>A0ABW1SE03_9PROT</name>
<feature type="transmembrane region" description="Helical" evidence="12">
    <location>
        <begin position="195"/>
        <end position="216"/>
    </location>
</feature>
<dbReference type="InterPro" id="IPR027359">
    <property type="entry name" value="Volt_channel_dom_sf"/>
</dbReference>
<dbReference type="PANTHER" id="PTHR11537:SF254">
    <property type="entry name" value="POTASSIUM VOLTAGE-GATED CHANNEL PROTEIN SHAB"/>
    <property type="match status" value="1"/>
</dbReference>
<evidence type="ECO:0000256" key="9">
    <source>
        <dbReference type="ARBA" id="ARBA00023065"/>
    </source>
</evidence>
<keyword evidence="11 14" id="KW-0407">Ion channel</keyword>
<evidence type="ECO:0000256" key="4">
    <source>
        <dbReference type="ARBA" id="ARBA00022692"/>
    </source>
</evidence>
<evidence type="ECO:0000256" key="12">
    <source>
        <dbReference type="SAM" id="Phobius"/>
    </source>
</evidence>
<feature type="domain" description="Ion transport" evidence="13">
    <location>
        <begin position="29"/>
        <end position="217"/>
    </location>
</feature>
<protein>
    <submittedName>
        <fullName evidence="14">Potassium channel family protein</fullName>
    </submittedName>
</protein>
<evidence type="ECO:0000256" key="1">
    <source>
        <dbReference type="ARBA" id="ARBA00004141"/>
    </source>
</evidence>
<evidence type="ECO:0000256" key="10">
    <source>
        <dbReference type="ARBA" id="ARBA00023136"/>
    </source>
</evidence>
<keyword evidence="15" id="KW-1185">Reference proteome</keyword>
<dbReference type="GO" id="GO:0034220">
    <property type="term" value="P:monoatomic ion transmembrane transport"/>
    <property type="evidence" value="ECO:0007669"/>
    <property type="project" value="UniProtKB-KW"/>
</dbReference>
<keyword evidence="5" id="KW-0631">Potassium channel</keyword>
<evidence type="ECO:0000313" key="15">
    <source>
        <dbReference type="Proteomes" id="UP001596303"/>
    </source>
</evidence>
<evidence type="ECO:0000256" key="5">
    <source>
        <dbReference type="ARBA" id="ARBA00022826"/>
    </source>
</evidence>
<organism evidence="14 15">
    <name type="scientific">Ponticaulis profundi</name>
    <dbReference type="NCBI Taxonomy" id="2665222"/>
    <lineage>
        <taxon>Bacteria</taxon>
        <taxon>Pseudomonadati</taxon>
        <taxon>Pseudomonadota</taxon>
        <taxon>Alphaproteobacteria</taxon>
        <taxon>Hyphomonadales</taxon>
        <taxon>Hyphomonadaceae</taxon>
        <taxon>Ponticaulis</taxon>
    </lineage>
</organism>
<keyword evidence="7" id="KW-0630">Potassium</keyword>
<dbReference type="PANTHER" id="PTHR11537">
    <property type="entry name" value="VOLTAGE-GATED POTASSIUM CHANNEL"/>
    <property type="match status" value="1"/>
</dbReference>
<keyword evidence="8 12" id="KW-1133">Transmembrane helix</keyword>
<dbReference type="EMBL" id="JBHSSW010000066">
    <property type="protein sequence ID" value="MFC6199784.1"/>
    <property type="molecule type" value="Genomic_DNA"/>
</dbReference>
<accession>A0ABW1SE03</accession>
<reference evidence="15" key="1">
    <citation type="journal article" date="2019" name="Int. J. Syst. Evol. Microbiol.">
        <title>The Global Catalogue of Microorganisms (GCM) 10K type strain sequencing project: providing services to taxonomists for standard genome sequencing and annotation.</title>
        <authorList>
            <consortium name="The Broad Institute Genomics Platform"/>
            <consortium name="The Broad Institute Genome Sequencing Center for Infectious Disease"/>
            <person name="Wu L."/>
            <person name="Ma J."/>
        </authorList>
    </citation>
    <scope>NUCLEOTIDE SEQUENCE [LARGE SCALE GENOMIC DNA]</scope>
    <source>
        <strain evidence="15">CGMCC-1.15741</strain>
    </source>
</reference>
<feature type="transmembrane region" description="Helical" evidence="12">
    <location>
        <begin position="143"/>
        <end position="161"/>
    </location>
</feature>
<dbReference type="InterPro" id="IPR005821">
    <property type="entry name" value="Ion_trans_dom"/>
</dbReference>
<dbReference type="Gene3D" id="1.10.287.70">
    <property type="match status" value="1"/>
</dbReference>
<sequence length="261" mass="29793">MAQRKGVERYLFWLYEGFGTGPYLFRWALLALDAASVAFFLWAPFQEHSQSYYILDLSIALFIALDFIARLWIARPRYRFLLNPLNLADIVVLVSLILPMFFNNLAFLRILRAIRLVRAFTFLRRMKNISSYLRQNAEVIDRVVNLAVFILIMTALVYSSQVTKDNGIDTYLDAMYFTIASLTTTGYGDLVLEGAFGKILSMFIMVLGISLFLRLVQALVRPSKVKAECERCGLMRHEPDAVHCKHCGEIVKLPHDGAPHG</sequence>
<keyword evidence="9" id="KW-0406">Ion transport</keyword>
<keyword evidence="2" id="KW-0813">Transport</keyword>
<keyword evidence="3" id="KW-0633">Potassium transport</keyword>
<evidence type="ECO:0000256" key="7">
    <source>
        <dbReference type="ARBA" id="ARBA00022958"/>
    </source>
</evidence>
<dbReference type="Proteomes" id="UP001596303">
    <property type="component" value="Unassembled WGS sequence"/>
</dbReference>
<keyword evidence="10 12" id="KW-0472">Membrane</keyword>
<gene>
    <name evidence="14" type="ORF">ACFQDM_17025</name>
</gene>
<comment type="subcellular location">
    <subcellularLocation>
        <location evidence="1">Membrane</location>
        <topology evidence="1">Multi-pass membrane protein</topology>
    </subcellularLocation>
</comment>
<evidence type="ECO:0000313" key="14">
    <source>
        <dbReference type="EMBL" id="MFC6199784.1"/>
    </source>
</evidence>
<dbReference type="SUPFAM" id="SSF81324">
    <property type="entry name" value="Voltage-gated potassium channels"/>
    <property type="match status" value="1"/>
</dbReference>
<evidence type="ECO:0000256" key="2">
    <source>
        <dbReference type="ARBA" id="ARBA00022448"/>
    </source>
</evidence>
<proteinExistence type="predicted"/>
<keyword evidence="4 12" id="KW-0812">Transmembrane</keyword>
<evidence type="ECO:0000256" key="6">
    <source>
        <dbReference type="ARBA" id="ARBA00022882"/>
    </source>
</evidence>
<evidence type="ECO:0000256" key="11">
    <source>
        <dbReference type="ARBA" id="ARBA00023303"/>
    </source>
</evidence>
<feature type="transmembrane region" description="Helical" evidence="12">
    <location>
        <begin position="24"/>
        <end position="45"/>
    </location>
</feature>
<comment type="caution">
    <text evidence="14">The sequence shown here is derived from an EMBL/GenBank/DDBJ whole genome shotgun (WGS) entry which is preliminary data.</text>
</comment>
<feature type="transmembrane region" description="Helical" evidence="12">
    <location>
        <begin position="80"/>
        <end position="100"/>
    </location>
</feature>
<evidence type="ECO:0000256" key="8">
    <source>
        <dbReference type="ARBA" id="ARBA00022989"/>
    </source>
</evidence>